<dbReference type="EMBL" id="FZOU01000017">
    <property type="protein sequence ID" value="SNT43914.1"/>
    <property type="molecule type" value="Genomic_DNA"/>
</dbReference>
<keyword evidence="1" id="KW-0677">Repeat</keyword>
<reference evidence="4 5" key="1">
    <citation type="submission" date="2017-06" db="EMBL/GenBank/DDBJ databases">
        <authorList>
            <person name="Kim H.J."/>
            <person name="Triplett B.A."/>
        </authorList>
    </citation>
    <scope>NUCLEOTIDE SEQUENCE [LARGE SCALE GENOMIC DNA]</scope>
    <source>
        <strain evidence="4 5">DSM 18704</strain>
    </source>
</reference>
<dbReference type="InterPro" id="IPR011042">
    <property type="entry name" value="6-blade_b-propeller_TolB-like"/>
</dbReference>
<organism evidence="4 5">
    <name type="scientific">Granulicella rosea</name>
    <dbReference type="NCBI Taxonomy" id="474952"/>
    <lineage>
        <taxon>Bacteria</taxon>
        <taxon>Pseudomonadati</taxon>
        <taxon>Acidobacteriota</taxon>
        <taxon>Terriglobia</taxon>
        <taxon>Terriglobales</taxon>
        <taxon>Acidobacteriaceae</taxon>
        <taxon>Granulicella</taxon>
    </lineage>
</organism>
<keyword evidence="3" id="KW-0812">Transmembrane</keyword>
<feature type="repeat" description="NHL" evidence="2">
    <location>
        <begin position="471"/>
        <end position="510"/>
    </location>
</feature>
<evidence type="ECO:0000313" key="5">
    <source>
        <dbReference type="Proteomes" id="UP000198356"/>
    </source>
</evidence>
<dbReference type="SUPFAM" id="SSF63829">
    <property type="entry name" value="Calcium-dependent phosphotriesterase"/>
    <property type="match status" value="2"/>
</dbReference>
<dbReference type="PROSITE" id="PS51125">
    <property type="entry name" value="NHL"/>
    <property type="match status" value="1"/>
</dbReference>
<proteinExistence type="predicted"/>
<keyword evidence="3" id="KW-0472">Membrane</keyword>
<dbReference type="Proteomes" id="UP000198356">
    <property type="component" value="Unassembled WGS sequence"/>
</dbReference>
<dbReference type="GO" id="GO:0016829">
    <property type="term" value="F:lyase activity"/>
    <property type="evidence" value="ECO:0007669"/>
    <property type="project" value="UniProtKB-KW"/>
</dbReference>
<sequence>MLQEPGRRASHGLRGGILVILATVCCTFLLAGCGSDGQLHTLAGTQLKGQVHGGQQPVSGASIQLYAAGLSGNGAVAVNLLSPNVVTTDKNGAFSITGDYTCPTATAQVYLVSRGGNPGLASGVQNQALVFVAALGDCGTLTSSTYVWMNEVTTVAAAWALSPFFGSGALAGASSTNLTGLRNAFGTAASLANIATGTAPGGSLPTGAIVETAKVNTLANALAGCVNSDGGAACTPLFTATAVAGVAPGNVFDAALNVVRNPGVSVARIFQAVSANAPFQPTLASAPSDWTMSITYRNGGLDVPAALAIDSTGSVWVANYFGAAVSKFSPLGVPAAPQGFPGAGLNQSYGVAIDPFDNAWVTNEQSVSAAGNSHYGSVSKFNAQGTELSGNGFTAGGLYYPVSVAATPAGLIWAADYGGSAATLLANDGSAISPAPGYAASQLPFTSAVALDAGGDAWFATQQGAARVSASGVVGSFACCTGPAGIAVDPSGNVWIADYGAYAVVELNASGAVAHTISTASAPVSPQGIAVDGAGNIWAANYYGDSVTAITGATAALRSPVAGFGIDAPLNEPYALAIDASGNLWFSNAGNDTLTEIVGLASPVKTPLLGPAAQP</sequence>
<dbReference type="PANTHER" id="PTHR24104:SF25">
    <property type="entry name" value="PROTEIN LIN-41"/>
    <property type="match status" value="1"/>
</dbReference>
<dbReference type="RefSeq" id="WP_142988475.1">
    <property type="nucleotide sequence ID" value="NZ_FZOU01000017.1"/>
</dbReference>
<name>A0A239MP87_9BACT</name>
<dbReference type="PROSITE" id="PS51257">
    <property type="entry name" value="PROKAR_LIPOPROTEIN"/>
    <property type="match status" value="1"/>
</dbReference>
<dbReference type="GO" id="GO:0008270">
    <property type="term" value="F:zinc ion binding"/>
    <property type="evidence" value="ECO:0007669"/>
    <property type="project" value="UniProtKB-KW"/>
</dbReference>
<evidence type="ECO:0000256" key="1">
    <source>
        <dbReference type="ARBA" id="ARBA00022737"/>
    </source>
</evidence>
<dbReference type="Gene3D" id="2.120.10.30">
    <property type="entry name" value="TolB, C-terminal domain"/>
    <property type="match status" value="2"/>
</dbReference>
<dbReference type="InterPro" id="IPR050952">
    <property type="entry name" value="TRIM-NHL_E3_ligases"/>
</dbReference>
<keyword evidence="5" id="KW-1185">Reference proteome</keyword>
<dbReference type="CDD" id="cd05819">
    <property type="entry name" value="NHL"/>
    <property type="match status" value="1"/>
</dbReference>
<evidence type="ECO:0000313" key="4">
    <source>
        <dbReference type="EMBL" id="SNT43914.1"/>
    </source>
</evidence>
<dbReference type="AlphaFoldDB" id="A0A239MP87"/>
<gene>
    <name evidence="4" type="ORF">SAMN05421770_1174</name>
</gene>
<dbReference type="OrthoDB" id="107658at2"/>
<dbReference type="InterPro" id="IPR001258">
    <property type="entry name" value="NHL_repeat"/>
</dbReference>
<keyword evidence="3" id="KW-1133">Transmembrane helix</keyword>
<evidence type="ECO:0000256" key="2">
    <source>
        <dbReference type="PROSITE-ProRule" id="PRU00504"/>
    </source>
</evidence>
<feature type="transmembrane region" description="Helical" evidence="3">
    <location>
        <begin position="12"/>
        <end position="31"/>
    </location>
</feature>
<dbReference type="PANTHER" id="PTHR24104">
    <property type="entry name" value="E3 UBIQUITIN-PROTEIN LIGASE NHLRC1-RELATED"/>
    <property type="match status" value="1"/>
</dbReference>
<keyword evidence="4" id="KW-0456">Lyase</keyword>
<accession>A0A239MP87</accession>
<protein>
    <submittedName>
        <fullName evidence="4">Streptogramin lyase</fullName>
    </submittedName>
</protein>
<dbReference type="Pfam" id="PF24684">
    <property type="entry name" value="Vgb_lyase"/>
    <property type="match status" value="1"/>
</dbReference>
<evidence type="ECO:0000256" key="3">
    <source>
        <dbReference type="SAM" id="Phobius"/>
    </source>
</evidence>